<evidence type="ECO:0000256" key="2">
    <source>
        <dbReference type="ARBA" id="ARBA00004370"/>
    </source>
</evidence>
<dbReference type="PANTHER" id="PTHR43065">
    <property type="entry name" value="SENSOR HISTIDINE KINASE"/>
    <property type="match status" value="1"/>
</dbReference>
<reference evidence="11 12" key="1">
    <citation type="journal article" date="2015" name="PeerJ">
        <title>First genomic representation of candidate bacterial phylum KSB3 points to enhanced environmental sensing as a trigger of wastewater bulking.</title>
        <authorList>
            <person name="Sekiguchi Y."/>
            <person name="Ohashi A."/>
            <person name="Parks D.H."/>
            <person name="Yamauchi T."/>
            <person name="Tyson G.W."/>
            <person name="Hugenholtz P."/>
        </authorList>
    </citation>
    <scope>NUCLEOTIDE SEQUENCE [LARGE SCALE GENOMIC DNA]</scope>
</reference>
<dbReference type="InterPro" id="IPR004358">
    <property type="entry name" value="Sig_transdc_His_kin-like_C"/>
</dbReference>
<dbReference type="GO" id="GO:0000155">
    <property type="term" value="F:phosphorelay sensor kinase activity"/>
    <property type="evidence" value="ECO:0007669"/>
    <property type="project" value="InterPro"/>
</dbReference>
<evidence type="ECO:0000256" key="7">
    <source>
        <dbReference type="SAM" id="Coils"/>
    </source>
</evidence>
<dbReference type="AlphaFoldDB" id="A0A0S6VPP6"/>
<name>A0A0S6VPP6_9BACT</name>
<dbReference type="Gene3D" id="6.10.340.10">
    <property type="match status" value="1"/>
</dbReference>
<evidence type="ECO:0000313" key="11">
    <source>
        <dbReference type="EMBL" id="GAK49050.1"/>
    </source>
</evidence>
<dbReference type="SUPFAM" id="SSF158472">
    <property type="entry name" value="HAMP domain-like"/>
    <property type="match status" value="1"/>
</dbReference>
<proteinExistence type="predicted"/>
<dbReference type="CDD" id="cd06225">
    <property type="entry name" value="HAMP"/>
    <property type="match status" value="1"/>
</dbReference>
<dbReference type="SUPFAM" id="SSF55874">
    <property type="entry name" value="ATPase domain of HSP90 chaperone/DNA topoisomerase II/histidine kinase"/>
    <property type="match status" value="1"/>
</dbReference>
<dbReference type="GO" id="GO:0016020">
    <property type="term" value="C:membrane"/>
    <property type="evidence" value="ECO:0007669"/>
    <property type="project" value="UniProtKB-SubCell"/>
</dbReference>
<evidence type="ECO:0000256" key="5">
    <source>
        <dbReference type="ARBA" id="ARBA00022679"/>
    </source>
</evidence>
<evidence type="ECO:0000259" key="9">
    <source>
        <dbReference type="PROSITE" id="PS50109"/>
    </source>
</evidence>
<gene>
    <name evidence="11" type="ORF">U14_00268</name>
</gene>
<keyword evidence="12" id="KW-1185">Reference proteome</keyword>
<dbReference type="EC" id="2.7.13.3" evidence="3"/>
<evidence type="ECO:0000256" key="6">
    <source>
        <dbReference type="ARBA" id="ARBA00022777"/>
    </source>
</evidence>
<dbReference type="HOGENOM" id="CLU_380228_0_0_0"/>
<feature type="transmembrane region" description="Helical" evidence="8">
    <location>
        <begin position="273"/>
        <end position="293"/>
    </location>
</feature>
<dbReference type="InterPro" id="IPR003661">
    <property type="entry name" value="HisK_dim/P_dom"/>
</dbReference>
<evidence type="ECO:0000256" key="4">
    <source>
        <dbReference type="ARBA" id="ARBA00022553"/>
    </source>
</evidence>
<dbReference type="Proteomes" id="UP000030700">
    <property type="component" value="Unassembled WGS sequence"/>
</dbReference>
<comment type="subcellular location">
    <subcellularLocation>
        <location evidence="2">Membrane</location>
    </subcellularLocation>
</comment>
<dbReference type="PROSITE" id="PS50109">
    <property type="entry name" value="HIS_KIN"/>
    <property type="match status" value="1"/>
</dbReference>
<dbReference type="InterPro" id="IPR003594">
    <property type="entry name" value="HATPase_dom"/>
</dbReference>
<dbReference type="InterPro" id="IPR005467">
    <property type="entry name" value="His_kinase_dom"/>
</dbReference>
<dbReference type="Gene3D" id="1.10.287.130">
    <property type="match status" value="1"/>
</dbReference>
<keyword evidence="6 11" id="KW-0418">Kinase</keyword>
<dbReference type="CDD" id="cd00082">
    <property type="entry name" value="HisKA"/>
    <property type="match status" value="1"/>
</dbReference>
<accession>A0A0S6VPP6</accession>
<dbReference type="InterPro" id="IPR036890">
    <property type="entry name" value="HATPase_C_sf"/>
</dbReference>
<evidence type="ECO:0000256" key="1">
    <source>
        <dbReference type="ARBA" id="ARBA00000085"/>
    </source>
</evidence>
<dbReference type="PROSITE" id="PS50885">
    <property type="entry name" value="HAMP"/>
    <property type="match status" value="1"/>
</dbReference>
<dbReference type="PRINTS" id="PR00344">
    <property type="entry name" value="BCTRLSENSOR"/>
</dbReference>
<protein>
    <recommendedName>
        <fullName evidence="3">histidine kinase</fullName>
        <ecNumber evidence="3">2.7.13.3</ecNumber>
    </recommendedName>
</protein>
<feature type="domain" description="HAMP" evidence="10">
    <location>
        <begin position="294"/>
        <end position="346"/>
    </location>
</feature>
<evidence type="ECO:0000259" key="10">
    <source>
        <dbReference type="PROSITE" id="PS50885"/>
    </source>
</evidence>
<sequence length="728" mass="82639">MPQLRSIKHRFYVVAWLLTLVFGIVYFELAVFLNKLSVSSATGQTAALIDKEIQRLQGGFWKLRFWERAVQHQNYPDADQQFGLTLEQIKTSLKALPLESFPGQLSGQIKQISALLTQYENDFARLIQIETDRRLNRTQLDSNHQSLSSAILMNKDVELLKPLLNLDKFLGLYLQNQRESEYKALRMVFEFLQKKLLQSPIMDERIQSYLAKFDNLLQKDFELKNAMSVINTEFDQIGSALMALFTDISQTAEQLSQESLRTGQLLRQTVRQWFIISMALTFVLLLFIMNMIAQKIIKPLRDMSSVVSQIKSGDKTARFVSQARDEIAELGFAFNEMLDTINQHHSHLEELVRARTSELLHTNQQLEWQITERKRAQEDLVASNAELQATVENLRRTQAQLIQSEKMVALGQLIAGVAHEINTPLGAIRSSVESMSQTIGQTLGNLPEFLLTLSPERRHDFSILIHSAIQRDTTLSAKEERKIKRELAKELQNYQLDYAPKIAELLVNLGVYANLHEFIPLLQDPEHAKILDMAYRLSGLYESTGTILTATERASKVVFALKTYARYDHSGEMVSANLADGIETVLTLYHNKIKHGVEVVRNFQSLPPLRCYPDELNQVWTNLIHNALQAMSNKGTLTITISAVFASNCDDERMNGALVSISDSGNGIPDVIRERIFEPFFTTKPAGEGSGLGLDICRKIIEKHQGTITFESQPGKTTFNVFLPVYES</sequence>
<organism evidence="11 12">
    <name type="scientific">Candidatus Moduliflexus flocculans</name>
    <dbReference type="NCBI Taxonomy" id="1499966"/>
    <lineage>
        <taxon>Bacteria</taxon>
        <taxon>Candidatus Moduliflexota</taxon>
        <taxon>Candidatus Moduliflexia</taxon>
        <taxon>Candidatus Moduliflexales</taxon>
        <taxon>Candidatus Moduliflexaceae</taxon>
    </lineage>
</organism>
<evidence type="ECO:0000256" key="8">
    <source>
        <dbReference type="SAM" id="Phobius"/>
    </source>
</evidence>
<evidence type="ECO:0000313" key="12">
    <source>
        <dbReference type="Proteomes" id="UP000030700"/>
    </source>
</evidence>
<dbReference type="InterPro" id="IPR036097">
    <property type="entry name" value="HisK_dim/P_sf"/>
</dbReference>
<keyword evidence="4" id="KW-0597">Phosphoprotein</keyword>
<dbReference type="STRING" id="1499966.U14_00268"/>
<dbReference type="Pfam" id="PF00512">
    <property type="entry name" value="HisKA"/>
    <property type="match status" value="1"/>
</dbReference>
<keyword evidence="7" id="KW-0175">Coiled coil</keyword>
<feature type="domain" description="Histidine kinase" evidence="9">
    <location>
        <begin position="546"/>
        <end position="727"/>
    </location>
</feature>
<dbReference type="Gene3D" id="3.30.565.10">
    <property type="entry name" value="Histidine kinase-like ATPase, C-terminal domain"/>
    <property type="match status" value="1"/>
</dbReference>
<dbReference type="Pfam" id="PF02518">
    <property type="entry name" value="HATPase_c"/>
    <property type="match status" value="1"/>
</dbReference>
<dbReference type="SUPFAM" id="SSF47384">
    <property type="entry name" value="Homodimeric domain of signal transducing histidine kinase"/>
    <property type="match status" value="1"/>
</dbReference>
<dbReference type="SMART" id="SM00387">
    <property type="entry name" value="HATPase_c"/>
    <property type="match status" value="1"/>
</dbReference>
<dbReference type="EMBL" id="DF820455">
    <property type="protein sequence ID" value="GAK49050.1"/>
    <property type="molecule type" value="Genomic_DNA"/>
</dbReference>
<dbReference type="SMART" id="SM00304">
    <property type="entry name" value="HAMP"/>
    <property type="match status" value="1"/>
</dbReference>
<dbReference type="PANTHER" id="PTHR43065:SF48">
    <property type="entry name" value="HISTIDINE KINASE"/>
    <property type="match status" value="1"/>
</dbReference>
<keyword evidence="8" id="KW-1133">Transmembrane helix</keyword>
<dbReference type="InterPro" id="IPR003660">
    <property type="entry name" value="HAMP_dom"/>
</dbReference>
<feature type="coiled-coil region" evidence="7">
    <location>
        <begin position="373"/>
        <end position="404"/>
    </location>
</feature>
<evidence type="ECO:0000256" key="3">
    <source>
        <dbReference type="ARBA" id="ARBA00012438"/>
    </source>
</evidence>
<feature type="transmembrane region" description="Helical" evidence="8">
    <location>
        <begin position="12"/>
        <end position="33"/>
    </location>
</feature>
<keyword evidence="5" id="KW-0808">Transferase</keyword>
<keyword evidence="8" id="KW-0472">Membrane</keyword>
<comment type="catalytic activity">
    <reaction evidence="1">
        <text>ATP + protein L-histidine = ADP + protein N-phospho-L-histidine.</text>
        <dbReference type="EC" id="2.7.13.3"/>
    </reaction>
</comment>
<dbReference type="Pfam" id="PF00672">
    <property type="entry name" value="HAMP"/>
    <property type="match status" value="1"/>
</dbReference>
<keyword evidence="8" id="KW-0812">Transmembrane</keyword>